<keyword evidence="3" id="KW-1185">Reference proteome</keyword>
<protein>
    <submittedName>
        <fullName evidence="2">Uncharacterized protein</fullName>
    </submittedName>
</protein>
<evidence type="ECO:0000256" key="1">
    <source>
        <dbReference type="SAM" id="Phobius"/>
    </source>
</evidence>
<keyword evidence="1" id="KW-0812">Transmembrane</keyword>
<accession>A0A8J8NIW1</accession>
<proteinExistence type="predicted"/>
<keyword evidence="1" id="KW-1133">Transmembrane helix</keyword>
<dbReference type="Proteomes" id="UP000785679">
    <property type="component" value="Unassembled WGS sequence"/>
</dbReference>
<feature type="transmembrane region" description="Helical" evidence="1">
    <location>
        <begin position="214"/>
        <end position="235"/>
    </location>
</feature>
<organism evidence="2 3">
    <name type="scientific">Halteria grandinella</name>
    <dbReference type="NCBI Taxonomy" id="5974"/>
    <lineage>
        <taxon>Eukaryota</taxon>
        <taxon>Sar</taxon>
        <taxon>Alveolata</taxon>
        <taxon>Ciliophora</taxon>
        <taxon>Intramacronucleata</taxon>
        <taxon>Spirotrichea</taxon>
        <taxon>Stichotrichia</taxon>
        <taxon>Sporadotrichida</taxon>
        <taxon>Halteriidae</taxon>
        <taxon>Halteria</taxon>
    </lineage>
</organism>
<evidence type="ECO:0000313" key="2">
    <source>
        <dbReference type="EMBL" id="TNV75897.1"/>
    </source>
</evidence>
<name>A0A8J8NIW1_HALGN</name>
<keyword evidence="1" id="KW-0472">Membrane</keyword>
<dbReference type="EMBL" id="RRYP01014595">
    <property type="protein sequence ID" value="TNV75897.1"/>
    <property type="molecule type" value="Genomic_DNA"/>
</dbReference>
<sequence length="240" mass="28597">MLKDLLFRTRVHIFSHSTLYTKNHDFIRISKDDRLKVTLGKTPAFYAKYNIFEFDLKYAKGNYEKGEDLYFFHSNFAGQHSVKAPLSLTVTQTDHQRIYGLAYEYLSRNIRDYQAQSYECYPQIDLVEGAIEDPASLRELMTLTQYRRYVKRMGSSQKLLLMFQKFNRKTRFVHSMGYIIYFYCGISLLLITFKGVKLKPEFELRLCGYLGIPFFAYCSNRFAFAYFIVYTFILFRHYTN</sequence>
<gene>
    <name evidence="2" type="ORF">FGO68_gene10012</name>
</gene>
<dbReference type="AlphaFoldDB" id="A0A8J8NIW1"/>
<evidence type="ECO:0000313" key="3">
    <source>
        <dbReference type="Proteomes" id="UP000785679"/>
    </source>
</evidence>
<comment type="caution">
    <text evidence="2">The sequence shown here is derived from an EMBL/GenBank/DDBJ whole genome shotgun (WGS) entry which is preliminary data.</text>
</comment>
<reference evidence="2" key="1">
    <citation type="submission" date="2019-06" db="EMBL/GenBank/DDBJ databases">
        <authorList>
            <person name="Zheng W."/>
        </authorList>
    </citation>
    <scope>NUCLEOTIDE SEQUENCE</scope>
    <source>
        <strain evidence="2">QDHG01</strain>
    </source>
</reference>
<feature type="transmembrane region" description="Helical" evidence="1">
    <location>
        <begin position="172"/>
        <end position="194"/>
    </location>
</feature>